<name>A0AA36GGZ7_CYLNA</name>
<protein>
    <submittedName>
        <fullName evidence="2">Uncharacterized protein</fullName>
    </submittedName>
</protein>
<feature type="compositionally biased region" description="Polar residues" evidence="1">
    <location>
        <begin position="102"/>
        <end position="116"/>
    </location>
</feature>
<keyword evidence="3" id="KW-1185">Reference proteome</keyword>
<comment type="caution">
    <text evidence="2">The sequence shown here is derived from an EMBL/GenBank/DDBJ whole genome shotgun (WGS) entry which is preliminary data.</text>
</comment>
<reference evidence="2" key="1">
    <citation type="submission" date="2023-07" db="EMBL/GenBank/DDBJ databases">
        <authorList>
            <consortium name="CYATHOMIX"/>
        </authorList>
    </citation>
    <scope>NUCLEOTIDE SEQUENCE</scope>
    <source>
        <strain evidence="2">N/A</strain>
    </source>
</reference>
<dbReference type="EMBL" id="CATQJL010000001">
    <property type="protein sequence ID" value="CAJ0590843.1"/>
    <property type="molecule type" value="Genomic_DNA"/>
</dbReference>
<organism evidence="2 3">
    <name type="scientific">Cylicocyclus nassatus</name>
    <name type="common">Nematode worm</name>
    <dbReference type="NCBI Taxonomy" id="53992"/>
    <lineage>
        <taxon>Eukaryota</taxon>
        <taxon>Metazoa</taxon>
        <taxon>Ecdysozoa</taxon>
        <taxon>Nematoda</taxon>
        <taxon>Chromadorea</taxon>
        <taxon>Rhabditida</taxon>
        <taxon>Rhabditina</taxon>
        <taxon>Rhabditomorpha</taxon>
        <taxon>Strongyloidea</taxon>
        <taxon>Strongylidae</taxon>
        <taxon>Cylicocyclus</taxon>
    </lineage>
</organism>
<dbReference type="AlphaFoldDB" id="A0AA36GGZ7"/>
<feature type="compositionally biased region" description="Basic and acidic residues" evidence="1">
    <location>
        <begin position="87"/>
        <end position="96"/>
    </location>
</feature>
<proteinExistence type="predicted"/>
<evidence type="ECO:0000313" key="3">
    <source>
        <dbReference type="Proteomes" id="UP001176961"/>
    </source>
</evidence>
<accession>A0AA36GGZ7</accession>
<evidence type="ECO:0000313" key="2">
    <source>
        <dbReference type="EMBL" id="CAJ0590843.1"/>
    </source>
</evidence>
<sequence>MSEAMKTLGIVEDWREFVRVAERNREILAQARNMLNTDVLQVTAAIQEIKRREVTEKVKQAPAVQSKATGALFEQNLNNFVSGSPSSRDRDVELRDPFVPVRSSSQMNTDLTEPGK</sequence>
<gene>
    <name evidence="2" type="ORF">CYNAS_LOCUS2826</name>
</gene>
<feature type="region of interest" description="Disordered" evidence="1">
    <location>
        <begin position="78"/>
        <end position="116"/>
    </location>
</feature>
<dbReference type="Proteomes" id="UP001176961">
    <property type="component" value="Unassembled WGS sequence"/>
</dbReference>
<evidence type="ECO:0000256" key="1">
    <source>
        <dbReference type="SAM" id="MobiDB-lite"/>
    </source>
</evidence>